<organism evidence="1 2">
    <name type="scientific">Gigaspora rosea</name>
    <dbReference type="NCBI Taxonomy" id="44941"/>
    <lineage>
        <taxon>Eukaryota</taxon>
        <taxon>Fungi</taxon>
        <taxon>Fungi incertae sedis</taxon>
        <taxon>Mucoromycota</taxon>
        <taxon>Glomeromycotina</taxon>
        <taxon>Glomeromycetes</taxon>
        <taxon>Diversisporales</taxon>
        <taxon>Gigasporaceae</taxon>
        <taxon>Gigaspora</taxon>
    </lineage>
</organism>
<evidence type="ECO:0000313" key="1">
    <source>
        <dbReference type="EMBL" id="RIB30665.1"/>
    </source>
</evidence>
<sequence>MEAIPSGEGTTSVANNTSVLYEVQYGDRAAGTSHLMSREQLCENRALGTWVLPSGPEVEGQKFC</sequence>
<dbReference type="EMBL" id="QKWP01000007">
    <property type="protein sequence ID" value="RIB30665.1"/>
    <property type="molecule type" value="Genomic_DNA"/>
</dbReference>
<protein>
    <submittedName>
        <fullName evidence="1">Uncharacterized protein</fullName>
    </submittedName>
</protein>
<gene>
    <name evidence="1" type="ORF">C2G38_2151934</name>
</gene>
<dbReference type="AlphaFoldDB" id="A0A397W7I5"/>
<evidence type="ECO:0000313" key="2">
    <source>
        <dbReference type="Proteomes" id="UP000266673"/>
    </source>
</evidence>
<accession>A0A397W7I5</accession>
<proteinExistence type="predicted"/>
<comment type="caution">
    <text evidence="1">The sequence shown here is derived from an EMBL/GenBank/DDBJ whole genome shotgun (WGS) entry which is preliminary data.</text>
</comment>
<reference evidence="1 2" key="1">
    <citation type="submission" date="2018-06" db="EMBL/GenBank/DDBJ databases">
        <title>Comparative genomics reveals the genomic features of Rhizophagus irregularis, R. cerebriforme, R. diaphanum and Gigaspora rosea, and their symbiotic lifestyle signature.</title>
        <authorList>
            <person name="Morin E."/>
            <person name="San Clemente H."/>
            <person name="Chen E.C.H."/>
            <person name="De La Providencia I."/>
            <person name="Hainaut M."/>
            <person name="Kuo A."/>
            <person name="Kohler A."/>
            <person name="Murat C."/>
            <person name="Tang N."/>
            <person name="Roy S."/>
            <person name="Loubradou J."/>
            <person name="Henrissat B."/>
            <person name="Grigoriev I.V."/>
            <person name="Corradi N."/>
            <person name="Roux C."/>
            <person name="Martin F.M."/>
        </authorList>
    </citation>
    <scope>NUCLEOTIDE SEQUENCE [LARGE SCALE GENOMIC DNA]</scope>
    <source>
        <strain evidence="1 2">DAOM 194757</strain>
    </source>
</reference>
<keyword evidence="2" id="KW-1185">Reference proteome</keyword>
<name>A0A397W7I5_9GLOM</name>
<dbReference type="Proteomes" id="UP000266673">
    <property type="component" value="Unassembled WGS sequence"/>
</dbReference>